<organism evidence="11 12">
    <name type="scientific">Smittium mucronatum</name>
    <dbReference type="NCBI Taxonomy" id="133383"/>
    <lineage>
        <taxon>Eukaryota</taxon>
        <taxon>Fungi</taxon>
        <taxon>Fungi incertae sedis</taxon>
        <taxon>Zoopagomycota</taxon>
        <taxon>Kickxellomycotina</taxon>
        <taxon>Harpellomycetes</taxon>
        <taxon>Harpellales</taxon>
        <taxon>Legeriomycetaceae</taxon>
        <taxon>Smittium</taxon>
    </lineage>
</organism>
<evidence type="ECO:0000256" key="5">
    <source>
        <dbReference type="ARBA" id="ARBA00022741"/>
    </source>
</evidence>
<keyword evidence="7" id="KW-0143">Chaperone</keyword>
<keyword evidence="8" id="KW-0539">Nucleus</keyword>
<name>A0A1R0H1Q5_9FUNG</name>
<dbReference type="EMBL" id="LSSL01001090">
    <property type="protein sequence ID" value="OLY83070.1"/>
    <property type="molecule type" value="Genomic_DNA"/>
</dbReference>
<feature type="domain" description="AAA+ ATPase" evidence="10">
    <location>
        <begin position="2161"/>
        <end position="2356"/>
    </location>
</feature>
<dbReference type="InterPro" id="IPR040848">
    <property type="entry name" value="AAA_lid_7"/>
</dbReference>
<protein>
    <recommendedName>
        <fullName evidence="4">Midasin</fullName>
    </recommendedName>
</protein>
<comment type="caution">
    <text evidence="11">The sequence shown here is derived from an EMBL/GenBank/DDBJ whole genome shotgun (WGS) entry which is preliminary data.</text>
</comment>
<feature type="domain" description="AAA+ ATPase" evidence="10">
    <location>
        <begin position="442"/>
        <end position="580"/>
    </location>
</feature>
<evidence type="ECO:0000313" key="11">
    <source>
        <dbReference type="EMBL" id="OLY83070.1"/>
    </source>
</evidence>
<accession>A0A1R0H1Q5</accession>
<dbReference type="InterPro" id="IPR041190">
    <property type="entry name" value="Midasin_AAA_lid_5"/>
</dbReference>
<dbReference type="SUPFAM" id="SSF52540">
    <property type="entry name" value="P-loop containing nucleoside triphosphate hydrolases"/>
    <property type="match status" value="6"/>
</dbReference>
<dbReference type="GO" id="GO:0000055">
    <property type="term" value="P:ribosomal large subunit export from nucleus"/>
    <property type="evidence" value="ECO:0007669"/>
    <property type="project" value="TreeGrafter"/>
</dbReference>
<dbReference type="FunFam" id="3.40.50.300:FF:000142">
    <property type="entry name" value="Midasin"/>
    <property type="match status" value="1"/>
</dbReference>
<evidence type="ECO:0000259" key="10">
    <source>
        <dbReference type="SMART" id="SM00382"/>
    </source>
</evidence>
<gene>
    <name evidence="11" type="ORF">AYI68_g2800</name>
</gene>
<evidence type="ECO:0000256" key="4">
    <source>
        <dbReference type="ARBA" id="ARBA00017143"/>
    </source>
</evidence>
<dbReference type="InterPro" id="IPR011704">
    <property type="entry name" value="ATPase_dyneun-rel_AAA"/>
</dbReference>
<dbReference type="GO" id="GO:0016887">
    <property type="term" value="F:ATP hydrolysis activity"/>
    <property type="evidence" value="ECO:0007669"/>
    <property type="project" value="InterPro"/>
</dbReference>
<dbReference type="GO" id="GO:0005730">
    <property type="term" value="C:nucleolus"/>
    <property type="evidence" value="ECO:0007669"/>
    <property type="project" value="UniProtKB-SubCell"/>
</dbReference>
<comment type="similarity">
    <text evidence="3">Belongs to the midasin family.</text>
</comment>
<feature type="domain" description="AAA+ ATPase" evidence="10">
    <location>
        <begin position="1601"/>
        <end position="1874"/>
    </location>
</feature>
<dbReference type="Pfam" id="PF17865">
    <property type="entry name" value="AAA_lid_5"/>
    <property type="match status" value="1"/>
</dbReference>
<feature type="domain" description="AAA+ ATPase" evidence="10">
    <location>
        <begin position="2519"/>
        <end position="2855"/>
    </location>
</feature>
<dbReference type="GO" id="GO:0000027">
    <property type="term" value="P:ribosomal large subunit assembly"/>
    <property type="evidence" value="ECO:0007669"/>
    <property type="project" value="TreeGrafter"/>
</dbReference>
<evidence type="ECO:0000256" key="9">
    <source>
        <dbReference type="SAM" id="MobiDB-lite"/>
    </source>
</evidence>
<dbReference type="Pfam" id="PF17867">
    <property type="entry name" value="AAA_lid_7"/>
    <property type="match status" value="3"/>
</dbReference>
<dbReference type="InterPro" id="IPR027417">
    <property type="entry name" value="P-loop_NTPase"/>
</dbReference>
<evidence type="ECO:0000256" key="7">
    <source>
        <dbReference type="ARBA" id="ARBA00023186"/>
    </source>
</evidence>
<dbReference type="InterPro" id="IPR025662">
    <property type="entry name" value="Sigma_54_int_dom_ATP-bd_1"/>
</dbReference>
<dbReference type="PANTHER" id="PTHR48103:SF2">
    <property type="entry name" value="MIDASIN"/>
    <property type="match status" value="1"/>
</dbReference>
<dbReference type="FunFam" id="3.40.50.300:FF:000712">
    <property type="entry name" value="Midasin"/>
    <property type="match status" value="1"/>
</dbReference>
<dbReference type="Proteomes" id="UP000187455">
    <property type="component" value="Unassembled WGS sequence"/>
</dbReference>
<dbReference type="PANTHER" id="PTHR48103">
    <property type="entry name" value="MIDASIN-RELATED"/>
    <property type="match status" value="1"/>
</dbReference>
<dbReference type="OrthoDB" id="5186at2759"/>
<proteinExistence type="inferred from homology"/>
<feature type="region of interest" description="Disordered" evidence="9">
    <location>
        <begin position="932"/>
        <end position="962"/>
    </location>
</feature>
<dbReference type="Gene3D" id="3.40.50.300">
    <property type="entry name" value="P-loop containing nucleotide triphosphate hydrolases"/>
    <property type="match status" value="9"/>
</dbReference>
<evidence type="ECO:0000256" key="6">
    <source>
        <dbReference type="ARBA" id="ARBA00022840"/>
    </source>
</evidence>
<evidence type="ECO:0000256" key="8">
    <source>
        <dbReference type="ARBA" id="ARBA00023242"/>
    </source>
</evidence>
<dbReference type="CDD" id="cd00009">
    <property type="entry name" value="AAA"/>
    <property type="match status" value="2"/>
</dbReference>
<dbReference type="STRING" id="133383.A0A1R0H1Q5"/>
<feature type="domain" description="AAA+ ATPase" evidence="10">
    <location>
        <begin position="825"/>
        <end position="1108"/>
    </location>
</feature>
<dbReference type="InterPro" id="IPR003593">
    <property type="entry name" value="AAA+_ATPase"/>
</dbReference>
<keyword evidence="5" id="KW-0547">Nucleotide-binding</keyword>
<evidence type="ECO:0000256" key="2">
    <source>
        <dbReference type="ARBA" id="ARBA00004642"/>
    </source>
</evidence>
<sequence length="2873" mass="325675">MSDESSTEVENSPIFRFELDLIDPFSIDLPKALDKSLEYVSVFANSNSIVNRQYMENVFDRSSKISKEFSCNVGEEVPNNKKFKRSEADLNQKSNQLSTSTSQKLNFMTSLLLIEPISILENAINEYEIAGNGLNQDQTNNLQTIFNPIKNDLACRLISPDTKKSISQFFFNDLREETNLQNFDFCVEYILGVLLNSFPQLSPIAEEFFSTRKTIFGDFRSINPGSSIELIKLLIFYRLHKFIKPNANSNEKDQLFSSTRLSPDDHFAYSFLKSPSYPIRFLACQCLGIIHTMNEIDLRKLEEIWVVDYHNTNLSKNLGYILERSDLENIRLCFFRNETLRTSEQSKSLLDHNKIFNDGQIFDSIASDYKKKYEDCEKKRWIEEEDLCYYVVNVFGVLLPRFKKIENEENFISYTHTIGNKNLVGTQTFKDSLRELALAISLHQPVLISGVSGCGKTTMVEEAARLTGNELITVHLGDQTDPKVLLGTYVSGSKQGDFDWQPGVLTIAVTKGHWVLIEDIDSASSEVVNILLPLLESRELFIANRGERIKAHNHFQLIATRTTSFIQESYDSSMDIKPITESFGLIKPEQAKEAIMSSGNGIASNGCWNRVGVSSMSLSELSIISSSKYPNIDSISKKMVDCFKKIRDSLSNKTSMFSVDSGSSVQLFSTNSRSLNTRDFLKWCYHVSYQLSKSQVYNTSDELFNSADGKYLIFIEAVDCFIGSESNSDVYSYRAYYIGSVLGLTKERVSYYLEKNVPLISLDLDYIHIGRSSLEIKGEGRDLNSDVNLSEKDLINSLQNRSRRPFALTDHAKNLMEKISLSVELNEPVLLPGETGTGKTTVVQYVADLLNQNLSVINLSQQSDSSDLLGGFKPIDTRAVAVPLKEKFDALFSKTFSVKRNSAFLDAVRLAFAKQNWLRLAKLFVESSKMANQANKKKSQRLNEKLKETSPQSQNKKLKTSISSSSIKSDRILLESEISEFKNNLADWEEFQSLSNKFMLQVTDGESNSMVFSYTEGLLVKAVKEGSWILLDEVNLAAPETLDSLSGLLQDMDGSILLHDRGDVNPIKRHPNFRLFACMNPATDVGKKSLPPGLRSRFSEYFVHPPDRNDSDLIYLIERYLEKIVKSSNKNILINIKNFYRAAREFSEQHRIVDGAQQKPNYSLRTLTRALSFAVNNVSVFSLERALYEGFYMTFATQLDINSRKLLNKELVKYIFGDQKPSAIRKLLSRITQSPNKTLKVQSNSSSADLKDEYVLFGSFWLKSGANLSDSSSYNINDDSDKYVLTESVTENLNALARAVMCGEYPILIQGPTSAGKTSMVEYLANKTNHKFVRVNNHEHTDLQEYIGSYVSKNGKLVFQDGVLVRALRYGHWLVLDELNLAPSDVLEALNRLLDDNRELFIPETSEVVKPHDHFRLFATQNPAGLYGGRKHLSRAFRNRFLELHFESMPRNELDLVLTKRCSIAPSHSKKLVEVFSRLSELRSQSRMFEAQSGYITLRDLFRWANHGATTYQELSEVGYMLLAERVRKTPEKAQVKMVIEQVFKTKISPEKLYSFEALKSLDDYVNLMNNGDSHPDLVNNIVWTFSMRRLFILCSFCLKTNDPILLVGDTGCGKTTVCELMSISRKTKLYSVNCHQNTETSDLLGGQRPVRNRNEYYKEAYQSASMFIKSLIKLDLRIFMSPDFQESEYSSKCFEESWINKIFKYLQNFSEVDPIEIVSSDDSGPGFFQLLTNFVLDNNNPFVHIFKNTDYSKKIFEFATASVAFYQKSNVLFEWMDGPLIDAMKTGSLFLLDEISLADDSVLERLNSVLEPSRTLLVAEKNVDDKDKLQGGSDYLVARSGFEFMATMNPGGDYGKRELSPALRNRFVELWVPSVTNKNDLIEILAKRMDNINRNDPGQNALNFTSKSVACIIVSFAQWFTDFVSLNHIQKGINDIELILAETIHESQAENLFNLGEDSNFNLMSILSLREYLSWADFISKTLGMMDLSFSIVHGGCLVVLDGLGSHGSIRGLSSNILSSIKVPQYKLFDNQTQNKKQEIKSFFVEQLIKISGVSLDQLFIEKKHSGNLSDRRIDNYLGILSSQFLIRLMKDRGEGESPWDSFLKYYKDGSGSVIKTGVSPFYIDLHSAFSPNFEDDSNFTFKAPTSFDNLVKLLRGMQIKKPLLLEGSPGVGKTTLVEALSKHCGIKLERINLSDQTDLADLFGTDLPVENGKMGQFEWRDAPFLKAMQNGHWVLLDEINLATQSVLEGLNSCLDHRGSVYISELGKEFYRHPNFFLFAAQNPVTQGGGRKGLPRSFLSRFTQIFMEELNEEDMHIICSSRFASSKYRVNEDLISKILKFNSLVHEKVIIERSFAITGSPWEFNLRDIYRWLDITTKYSRSSSKYSYPISLDQLIQFIKLIYVDRLRSKRDRDEMWKLVNQVFGSSDEEFQMCILSRKNQDYPSTIISPDSLQIGGALISRSKDVKINKSGDVLDQLKIDGTGIRDNISSYSDNLTLLGYDLQVLSSLIHCIKMEWMAILVGPSGVGKSSVVQYLAKATGNKLLHFSMNSSVDTLELLGGFEKIDLQRHWNILLSSAKDLVSDVLYLLLIGSKSANNTNFTNQNRTNNGSVSCDNDRMELDSESNLILEKKSIYDFNIISGKTELNYSLFLEISINLSCALSSLINSADSSNMEINKIILLIDFLDNYISNGLIQKIANLFQTDSDRILESERISFVKLLSNYESSLNKKIDSLKSKVEDYSKLTNDGVLGRFEFVDGVLIEALENGHWLLIDKANLCSPSVLDRLNGLLEPNGVLTLGECGLVVDENGEERVRTIKKHKNFRIILTVDPKYGELSRAMRNRGTEIFIIPTLDESKLLFTQDDYHSLNCVH</sequence>
<dbReference type="GO" id="GO:0005654">
    <property type="term" value="C:nucleoplasm"/>
    <property type="evidence" value="ECO:0007669"/>
    <property type="project" value="UniProtKB-SubCell"/>
</dbReference>
<evidence type="ECO:0000256" key="1">
    <source>
        <dbReference type="ARBA" id="ARBA00004604"/>
    </source>
</evidence>
<dbReference type="GO" id="GO:0005524">
    <property type="term" value="F:ATP binding"/>
    <property type="evidence" value="ECO:0007669"/>
    <property type="project" value="UniProtKB-KW"/>
</dbReference>
<dbReference type="SMART" id="SM00382">
    <property type="entry name" value="AAA"/>
    <property type="match status" value="6"/>
</dbReference>
<keyword evidence="12" id="KW-1185">Reference proteome</keyword>
<dbReference type="FunFam" id="3.40.50.300:FF:000582">
    <property type="entry name" value="Midasin"/>
    <property type="match status" value="1"/>
</dbReference>
<reference evidence="11 12" key="1">
    <citation type="journal article" date="2016" name="Mol. Biol. Evol.">
        <title>Genome-Wide Survey of Gut Fungi (Harpellales) Reveals the First Horizontally Transferred Ubiquitin Gene from a Mosquito Host.</title>
        <authorList>
            <person name="Wang Y."/>
            <person name="White M.M."/>
            <person name="Kvist S."/>
            <person name="Moncalvo J.M."/>
        </authorList>
    </citation>
    <scope>NUCLEOTIDE SEQUENCE [LARGE SCALE GENOMIC DNA]</scope>
    <source>
        <strain evidence="11 12">ALG-7-W6</strain>
    </source>
</reference>
<dbReference type="GO" id="GO:0030687">
    <property type="term" value="C:preribosome, large subunit precursor"/>
    <property type="evidence" value="ECO:0007669"/>
    <property type="project" value="TreeGrafter"/>
</dbReference>
<dbReference type="Pfam" id="PF07728">
    <property type="entry name" value="AAA_5"/>
    <property type="match status" value="9"/>
</dbReference>
<feature type="domain" description="AAA+ ATPase" evidence="10">
    <location>
        <begin position="1303"/>
        <end position="1447"/>
    </location>
</feature>
<evidence type="ECO:0000256" key="3">
    <source>
        <dbReference type="ARBA" id="ARBA00007188"/>
    </source>
</evidence>
<evidence type="ECO:0000313" key="12">
    <source>
        <dbReference type="Proteomes" id="UP000187455"/>
    </source>
</evidence>
<comment type="subcellular location">
    <subcellularLocation>
        <location evidence="1">Nucleus</location>
        <location evidence="1">Nucleolus</location>
    </subcellularLocation>
    <subcellularLocation>
        <location evidence="2">Nucleus</location>
        <location evidence="2">Nucleoplasm</location>
    </subcellularLocation>
</comment>
<dbReference type="PROSITE" id="PS00675">
    <property type="entry name" value="SIGMA54_INTERACT_1"/>
    <property type="match status" value="1"/>
</dbReference>
<keyword evidence="6" id="KW-0067">ATP-binding</keyword>